<protein>
    <recommendedName>
        <fullName evidence="6">Mechanosensitive ion channel MscS domain-containing protein</fullName>
    </recommendedName>
</protein>
<dbReference type="EMBL" id="AOIU01000008">
    <property type="protein sequence ID" value="ELZ29142.1"/>
    <property type="molecule type" value="Genomic_DNA"/>
</dbReference>
<feature type="transmembrane region" description="Helical" evidence="5">
    <location>
        <begin position="93"/>
        <end position="114"/>
    </location>
</feature>
<name>M0D380_9EURY</name>
<evidence type="ECO:0000256" key="2">
    <source>
        <dbReference type="ARBA" id="ARBA00022692"/>
    </source>
</evidence>
<gene>
    <name evidence="7" type="ORF">C475_02959</name>
</gene>
<dbReference type="STRING" id="797114.C475_02959"/>
<dbReference type="Proteomes" id="UP000011626">
    <property type="component" value="Unassembled WGS sequence"/>
</dbReference>
<keyword evidence="4 5" id="KW-0472">Membrane</keyword>
<evidence type="ECO:0000256" key="5">
    <source>
        <dbReference type="SAM" id="Phobius"/>
    </source>
</evidence>
<accession>M0D380</accession>
<keyword evidence="2 5" id="KW-0812">Transmembrane</keyword>
<evidence type="ECO:0000256" key="3">
    <source>
        <dbReference type="ARBA" id="ARBA00022989"/>
    </source>
</evidence>
<dbReference type="GO" id="GO:0008381">
    <property type="term" value="F:mechanosensitive monoatomic ion channel activity"/>
    <property type="evidence" value="ECO:0007669"/>
    <property type="project" value="InterPro"/>
</dbReference>
<reference evidence="7 8" key="1">
    <citation type="journal article" date="2014" name="PLoS Genet.">
        <title>Phylogenetically driven sequencing of extremely halophilic archaea reveals strategies for static and dynamic osmo-response.</title>
        <authorList>
            <person name="Becker E.A."/>
            <person name="Seitzer P.M."/>
            <person name="Tritt A."/>
            <person name="Larsen D."/>
            <person name="Krusor M."/>
            <person name="Yao A.I."/>
            <person name="Wu D."/>
            <person name="Madern D."/>
            <person name="Eisen J.A."/>
            <person name="Darling A.E."/>
            <person name="Facciotti M.T."/>
        </authorList>
    </citation>
    <scope>NUCLEOTIDE SEQUENCE [LARGE SCALE GENOMIC DNA]</scope>
    <source>
        <strain evidence="7 8">2-9-1</strain>
    </source>
</reference>
<dbReference type="OrthoDB" id="252961at2157"/>
<keyword evidence="8" id="KW-1185">Reference proteome</keyword>
<dbReference type="InterPro" id="IPR006685">
    <property type="entry name" value="MscS_channel_2nd"/>
</dbReference>
<comment type="subcellular location">
    <subcellularLocation>
        <location evidence="1">Membrane</location>
    </subcellularLocation>
</comment>
<evidence type="ECO:0000313" key="7">
    <source>
        <dbReference type="EMBL" id="ELZ29142.1"/>
    </source>
</evidence>
<feature type="transmembrane region" description="Helical" evidence="5">
    <location>
        <begin position="67"/>
        <end position="87"/>
    </location>
</feature>
<keyword evidence="3 5" id="KW-1133">Transmembrane helix</keyword>
<dbReference type="PANTHER" id="PTHR30221">
    <property type="entry name" value="SMALL-CONDUCTANCE MECHANOSENSITIVE CHANNEL"/>
    <property type="match status" value="1"/>
</dbReference>
<dbReference type="GO" id="GO:0016020">
    <property type="term" value="C:membrane"/>
    <property type="evidence" value="ECO:0007669"/>
    <property type="project" value="UniProtKB-SubCell"/>
</dbReference>
<sequence length="184" mass="19800">MQTPVDFVVDLAAETVDELGAALTEAVPRLVMAIVFVSLAYLAITVVLSVVRRFFTGVYPADQDLIAQLWVTIVGVFLWFGAALVLLNILGLGAIAASLGTATGFLALGVSYALSSMIEDAVAGIYLLRDPDFNPGDRVTTQSMTGTVRAIELRKSRFELDDGETVVLANRDVEKRWTKESDSA</sequence>
<evidence type="ECO:0000256" key="1">
    <source>
        <dbReference type="ARBA" id="ARBA00004370"/>
    </source>
</evidence>
<dbReference type="SUPFAM" id="SSF50182">
    <property type="entry name" value="Sm-like ribonucleoproteins"/>
    <property type="match status" value="1"/>
</dbReference>
<feature type="transmembrane region" description="Helical" evidence="5">
    <location>
        <begin position="30"/>
        <end position="55"/>
    </location>
</feature>
<evidence type="ECO:0000256" key="4">
    <source>
        <dbReference type="ARBA" id="ARBA00023136"/>
    </source>
</evidence>
<dbReference type="Gene3D" id="1.10.287.1260">
    <property type="match status" value="1"/>
</dbReference>
<dbReference type="AlphaFoldDB" id="M0D380"/>
<dbReference type="InterPro" id="IPR045275">
    <property type="entry name" value="MscS_archaea/bacteria_type"/>
</dbReference>
<organism evidence="7 8">
    <name type="scientific">Halosimplex carlsbadense 2-9-1</name>
    <dbReference type="NCBI Taxonomy" id="797114"/>
    <lineage>
        <taxon>Archaea</taxon>
        <taxon>Methanobacteriati</taxon>
        <taxon>Methanobacteriota</taxon>
        <taxon>Stenosarchaea group</taxon>
        <taxon>Halobacteria</taxon>
        <taxon>Halobacteriales</taxon>
        <taxon>Haloarculaceae</taxon>
        <taxon>Halosimplex</taxon>
    </lineage>
</organism>
<dbReference type="InterPro" id="IPR010920">
    <property type="entry name" value="LSM_dom_sf"/>
</dbReference>
<dbReference type="PATRIC" id="fig|797114.5.peg.595"/>
<feature type="domain" description="Mechanosensitive ion channel MscS" evidence="6">
    <location>
        <begin position="117"/>
        <end position="172"/>
    </location>
</feature>
<dbReference type="Gene3D" id="2.30.30.60">
    <property type="match status" value="1"/>
</dbReference>
<dbReference type="eggNOG" id="arCOG01568">
    <property type="taxonomic scope" value="Archaea"/>
</dbReference>
<proteinExistence type="predicted"/>
<dbReference type="RefSeq" id="WP_006882264.1">
    <property type="nucleotide sequence ID" value="NZ_AOIU01000008.1"/>
</dbReference>
<comment type="caution">
    <text evidence="7">The sequence shown here is derived from an EMBL/GenBank/DDBJ whole genome shotgun (WGS) entry which is preliminary data.</text>
</comment>
<dbReference type="InterPro" id="IPR023408">
    <property type="entry name" value="MscS_beta-dom_sf"/>
</dbReference>
<evidence type="ECO:0000313" key="8">
    <source>
        <dbReference type="Proteomes" id="UP000011626"/>
    </source>
</evidence>
<dbReference type="PANTHER" id="PTHR30221:SF1">
    <property type="entry name" value="SMALL-CONDUCTANCE MECHANOSENSITIVE CHANNEL"/>
    <property type="match status" value="1"/>
</dbReference>
<dbReference type="Pfam" id="PF00924">
    <property type="entry name" value="MS_channel_2nd"/>
    <property type="match status" value="1"/>
</dbReference>
<evidence type="ECO:0000259" key="6">
    <source>
        <dbReference type="Pfam" id="PF00924"/>
    </source>
</evidence>